<keyword evidence="2" id="KW-1133">Transmembrane helix</keyword>
<reference evidence="3 4" key="1">
    <citation type="journal article" date="2017" name="Curr. Biol.">
        <title>Genome architecture and evolution of a unichromosomal asexual nematode.</title>
        <authorList>
            <person name="Fradin H."/>
            <person name="Zegar C."/>
            <person name="Gutwein M."/>
            <person name="Lucas J."/>
            <person name="Kovtun M."/>
            <person name="Corcoran D."/>
            <person name="Baugh L.R."/>
            <person name="Kiontke K."/>
            <person name="Gunsalus K."/>
            <person name="Fitch D.H."/>
            <person name="Piano F."/>
        </authorList>
    </citation>
    <scope>NUCLEOTIDE SEQUENCE [LARGE SCALE GENOMIC DNA]</scope>
    <source>
        <strain evidence="3">PF1309</strain>
    </source>
</reference>
<feature type="region of interest" description="Disordered" evidence="1">
    <location>
        <begin position="126"/>
        <end position="145"/>
    </location>
</feature>
<dbReference type="AlphaFoldDB" id="A0A2A2KG27"/>
<sequence>MMSVFIATNPALAQEGQASSGQTSGDLTSVGRVAGSSVGKIGQRQTKQEMQGIRPMARLGNRIQNRVQLRLRNRIDRAYQPQADISDPFAVADDQARTAGGQKHAVGAHRETVLALHEARHGIKLEDAASRAEPSGSDSGDLNAEPLLRPTRLHAQKTGRAVGQNRADVLIARENWLDGWPDLDPTRLEPCCATLASALCPGRSPSSAGWSTCSNRRNAQTASANAAMNRTDQNPFYSGSMLLTGYVASVAAMFLLGYFDQRGASSRMY</sequence>
<evidence type="ECO:0000256" key="2">
    <source>
        <dbReference type="SAM" id="Phobius"/>
    </source>
</evidence>
<comment type="caution">
    <text evidence="3">The sequence shown here is derived from an EMBL/GenBank/DDBJ whole genome shotgun (WGS) entry which is preliminary data.</text>
</comment>
<evidence type="ECO:0000256" key="1">
    <source>
        <dbReference type="SAM" id="MobiDB-lite"/>
    </source>
</evidence>
<feature type="region of interest" description="Disordered" evidence="1">
    <location>
        <begin position="14"/>
        <end position="49"/>
    </location>
</feature>
<evidence type="ECO:0000313" key="3">
    <source>
        <dbReference type="EMBL" id="PAV72901.1"/>
    </source>
</evidence>
<keyword evidence="2" id="KW-0812">Transmembrane</keyword>
<gene>
    <name evidence="3" type="ORF">WR25_21018</name>
</gene>
<keyword evidence="2" id="KW-0472">Membrane</keyword>
<accession>A0A2A2KG27</accession>
<dbReference type="EMBL" id="LIAE01008681">
    <property type="protein sequence ID" value="PAV72901.1"/>
    <property type="molecule type" value="Genomic_DNA"/>
</dbReference>
<dbReference type="Proteomes" id="UP000218231">
    <property type="component" value="Unassembled WGS sequence"/>
</dbReference>
<feature type="compositionally biased region" description="Polar residues" evidence="1">
    <location>
        <begin position="16"/>
        <end position="27"/>
    </location>
</feature>
<keyword evidence="4" id="KW-1185">Reference proteome</keyword>
<organism evidence="3 4">
    <name type="scientific">Diploscapter pachys</name>
    <dbReference type="NCBI Taxonomy" id="2018661"/>
    <lineage>
        <taxon>Eukaryota</taxon>
        <taxon>Metazoa</taxon>
        <taxon>Ecdysozoa</taxon>
        <taxon>Nematoda</taxon>
        <taxon>Chromadorea</taxon>
        <taxon>Rhabditida</taxon>
        <taxon>Rhabditina</taxon>
        <taxon>Rhabditomorpha</taxon>
        <taxon>Rhabditoidea</taxon>
        <taxon>Rhabditidae</taxon>
        <taxon>Diploscapter</taxon>
    </lineage>
</organism>
<evidence type="ECO:0000313" key="4">
    <source>
        <dbReference type="Proteomes" id="UP000218231"/>
    </source>
</evidence>
<protein>
    <submittedName>
        <fullName evidence="3">Uncharacterized protein</fullName>
    </submittedName>
</protein>
<name>A0A2A2KG27_9BILA</name>
<feature type="transmembrane region" description="Helical" evidence="2">
    <location>
        <begin position="236"/>
        <end position="259"/>
    </location>
</feature>
<proteinExistence type="predicted"/>